<sequence>MPTIYIVTFPPFSFLDFLLMNVALASSIIASSIQTGEWRESTGLGSSSITTLTQLWHLTTGDRNRWKDEHKCRAALFS</sequence>
<evidence type="ECO:0000313" key="3">
    <source>
        <dbReference type="WBParaSite" id="jg3694"/>
    </source>
</evidence>
<dbReference type="AlphaFoldDB" id="A0A915E7M4"/>
<proteinExistence type="predicted"/>
<name>A0A915E7M4_9BILA</name>
<evidence type="ECO:0000256" key="1">
    <source>
        <dbReference type="SAM" id="SignalP"/>
    </source>
</evidence>
<feature type="chain" id="PRO_5036802706" evidence="1">
    <location>
        <begin position="26"/>
        <end position="78"/>
    </location>
</feature>
<dbReference type="WBParaSite" id="jg3694">
    <property type="protein sequence ID" value="jg3694"/>
    <property type="gene ID" value="jg3694"/>
</dbReference>
<keyword evidence="1" id="KW-0732">Signal</keyword>
<reference evidence="3" key="1">
    <citation type="submission" date="2022-11" db="UniProtKB">
        <authorList>
            <consortium name="WormBaseParasite"/>
        </authorList>
    </citation>
    <scope>IDENTIFICATION</scope>
</reference>
<dbReference type="Proteomes" id="UP000887574">
    <property type="component" value="Unplaced"/>
</dbReference>
<evidence type="ECO:0000313" key="2">
    <source>
        <dbReference type="Proteomes" id="UP000887574"/>
    </source>
</evidence>
<accession>A0A915E7M4</accession>
<protein>
    <submittedName>
        <fullName evidence="3">Secreted protein</fullName>
    </submittedName>
</protein>
<organism evidence="2 3">
    <name type="scientific">Ditylenchus dipsaci</name>
    <dbReference type="NCBI Taxonomy" id="166011"/>
    <lineage>
        <taxon>Eukaryota</taxon>
        <taxon>Metazoa</taxon>
        <taxon>Ecdysozoa</taxon>
        <taxon>Nematoda</taxon>
        <taxon>Chromadorea</taxon>
        <taxon>Rhabditida</taxon>
        <taxon>Tylenchina</taxon>
        <taxon>Tylenchomorpha</taxon>
        <taxon>Sphaerularioidea</taxon>
        <taxon>Anguinidae</taxon>
        <taxon>Anguininae</taxon>
        <taxon>Ditylenchus</taxon>
    </lineage>
</organism>
<keyword evidence="2" id="KW-1185">Reference proteome</keyword>
<feature type="signal peptide" evidence="1">
    <location>
        <begin position="1"/>
        <end position="25"/>
    </location>
</feature>